<dbReference type="SUPFAM" id="SSF56112">
    <property type="entry name" value="Protein kinase-like (PK-like)"/>
    <property type="match status" value="1"/>
</dbReference>
<dbReference type="InterPro" id="IPR013212">
    <property type="entry name" value="Mad3/Bub1_I"/>
</dbReference>
<dbReference type="GO" id="GO:0000776">
    <property type="term" value="C:kinetochore"/>
    <property type="evidence" value="ECO:0007669"/>
    <property type="project" value="UniProtKB-KW"/>
</dbReference>
<dbReference type="Pfam" id="PF08311">
    <property type="entry name" value="Mad3_BUB1_I"/>
    <property type="match status" value="1"/>
</dbReference>
<dbReference type="PANTHER" id="PTHR14030">
    <property type="entry name" value="MITOTIC CHECKPOINT SERINE/THREONINE-PROTEIN KINASE BUB1"/>
    <property type="match status" value="1"/>
</dbReference>
<dbReference type="GO" id="GO:0007094">
    <property type="term" value="P:mitotic spindle assembly checkpoint signaling"/>
    <property type="evidence" value="ECO:0007669"/>
    <property type="project" value="InterPro"/>
</dbReference>
<comment type="subcellular location">
    <subcellularLocation>
        <location evidence="1">Chromosome</location>
        <location evidence="1">Centromere</location>
        <location evidence="1">Kinetochore</location>
    </subcellularLocation>
</comment>
<protein>
    <submittedName>
        <fullName evidence="8">Bub1b protein</fullName>
    </submittedName>
</protein>
<keyword evidence="3" id="KW-0995">Kinetochore</keyword>
<accession>Q6GPT5</accession>
<evidence type="ECO:0000259" key="7">
    <source>
        <dbReference type="PROSITE" id="PS51489"/>
    </source>
</evidence>
<gene>
    <name evidence="8" type="primary">Bub1b</name>
</gene>
<dbReference type="InterPro" id="IPR015661">
    <property type="entry name" value="Bub1/Mad3"/>
</dbReference>
<dbReference type="GO" id="GO:0004672">
    <property type="term" value="F:protein kinase activity"/>
    <property type="evidence" value="ECO:0007669"/>
    <property type="project" value="InterPro"/>
</dbReference>
<feature type="domain" description="BUB1 N-terminal" evidence="7">
    <location>
        <begin position="63"/>
        <end position="224"/>
    </location>
</feature>
<evidence type="ECO:0000256" key="1">
    <source>
        <dbReference type="ARBA" id="ARBA00004629"/>
    </source>
</evidence>
<feature type="non-terminal residue" evidence="8">
    <location>
        <position position="1"/>
    </location>
</feature>
<evidence type="ECO:0000313" key="8">
    <source>
        <dbReference type="EMBL" id="AAH73023.1"/>
    </source>
</evidence>
<dbReference type="GO" id="GO:0051754">
    <property type="term" value="P:meiotic sister chromatid cohesion, centromeric"/>
    <property type="evidence" value="ECO:0007669"/>
    <property type="project" value="TreeGrafter"/>
</dbReference>
<reference evidence="8" key="1">
    <citation type="submission" date="2004-06" db="EMBL/GenBank/DDBJ databases">
        <authorList>
            <consortium name="NIH - Xenopus Gene Collection (XGC) project"/>
        </authorList>
    </citation>
    <scope>NUCLEOTIDE SEQUENCE [LARGE SCALE MRNA]</scope>
    <source>
        <tissue evidence="8">Ovary</tissue>
    </source>
</reference>
<evidence type="ECO:0000259" key="6">
    <source>
        <dbReference type="PROSITE" id="PS50011"/>
    </source>
</evidence>
<dbReference type="EMBL" id="BC073023">
    <property type="protein sequence ID" value="AAH73023.1"/>
    <property type="molecule type" value="mRNA"/>
</dbReference>
<dbReference type="AlphaFoldDB" id="Q6GPT5"/>
<evidence type="ECO:0000256" key="5">
    <source>
        <dbReference type="SAM" id="MobiDB-lite"/>
    </source>
</evidence>
<dbReference type="Gene3D" id="1.25.40.430">
    <property type="match status" value="1"/>
</dbReference>
<dbReference type="IntAct" id="Q6GPT5">
    <property type="interactions" value="1"/>
</dbReference>
<dbReference type="InterPro" id="IPR011009">
    <property type="entry name" value="Kinase-like_dom_sf"/>
</dbReference>
<dbReference type="GO" id="GO:0005634">
    <property type="term" value="C:nucleus"/>
    <property type="evidence" value="ECO:0007669"/>
    <property type="project" value="TreeGrafter"/>
</dbReference>
<name>Q6GPT5_XENLA</name>
<dbReference type="CDD" id="cd14029">
    <property type="entry name" value="STKc_BubR1_vert"/>
    <property type="match status" value="1"/>
</dbReference>
<dbReference type="PROSITE" id="PS50011">
    <property type="entry name" value="PROTEIN_KINASE_DOM"/>
    <property type="match status" value="1"/>
</dbReference>
<feature type="region of interest" description="Disordered" evidence="5">
    <location>
        <begin position="211"/>
        <end position="269"/>
    </location>
</feature>
<dbReference type="PANTHER" id="PTHR14030:SF25">
    <property type="entry name" value="MITOTIC CHECKPOINT SERINE_THREONINE-PROTEIN KINASE BUB1 BETA"/>
    <property type="match status" value="1"/>
</dbReference>
<evidence type="ECO:0000256" key="2">
    <source>
        <dbReference type="ARBA" id="ARBA00022454"/>
    </source>
</evidence>
<keyword evidence="4" id="KW-0137">Centromere</keyword>
<sequence length="1054" mass="119128">PTRPGQWRSVRVLTMAQAGDEWELSKENVQPLRQGRVMSTLQEVLSQQESASHTAVQQQKQAFELELRFYAGDDPLDVWDRYIKWAEQAFPQGGKESNLCPLLERGVKIFHEEQRYYDDLRYLNICLKFANFCSEPLDLYSYLHSQGIGVSHSLLYITWAEQFEARGNFKKADSMFQQGMQCKAEPLEKLEIHHRQFQARVSRQVLQGISEGPDVEEPELSEPQRSSLADLKSRGKTKAKVPVNRVGDSIKSRPQGLGLQAAPPQQIPNRSRFSVFDENAAMSAAQELPSLTPQQWTAPPPARSKENEQRARPWNSGRPSRNGHQAPVSELPQSLPSFTPYVDEGAQHQTVTPCKINPAVTSVLSSRKPGKDEDPLQRVQNNSQGKEETVMYCKDKVYAGVEEFSLEEIRAEIYMAKVRRKREDDLQASALRRQDMERQIEEMERQLKGSCIGSKETVIEQPAHNVEPIITPCNSKTSESICAPQQEPGMEFPLCFEMADAAPTLPRMGILPVSDVLGNNHNSSGLSPALSCDMPFTIFDESSEALPSMSVPKTIAAPVRRPLAVVSKTKSESQLTDTLDGIEHLNEEAIVCGSGKNKSLFPDPEDTCDFVRAAHLASTPFHRARDESEESLQRNSAERLPLQEKTPVCEESYRQELCIKKLSPILEASQEDTRTSVSSVSSISSTTSMFTSKTLPLSEKLELATQITGVYESEPTTELPQAEEIAELHRQLLELLPELLVSPEIQHEVGTMPDLKEQEELVLGCETYSLKNEVILHPNSKLFMGAPVDWDMEEMKAFALKVDYQPVPWDLYVTLQLKERLGDLFETFFMEQTNCFLYQNGCISLYKDINRFSIQEILLDSEELIKEVIVLVTYNLLSLVEKLHSVEIVHGDLRPETLLLDDKIFDLSSSLELEGLFKMVDFSHSMDLKLCPTMSSLRGFPIAQSESGQQFLNPQSSPYQVDILGIADLVHLMIFRKPLQLNQENSVWTICKEVPRLRGGNLWNQFFTKILNAEGPSTCVLRELKGEMMELFDSGFQDKLCNYFIQLEMRLNPL</sequence>
<dbReference type="FunFam" id="1.10.510.10:FF:001299">
    <property type="entry name" value="BUB1B, mitotic checkpoint serine/threonine kinase"/>
    <property type="match status" value="1"/>
</dbReference>
<dbReference type="FunFam" id="1.25.40.430:FF:000002">
    <property type="entry name" value="mitotic checkpoint serine/threonine-protein kinase BUB1 beta"/>
    <property type="match status" value="1"/>
</dbReference>
<dbReference type="InterPro" id="IPR000719">
    <property type="entry name" value="Prot_kinase_dom"/>
</dbReference>
<evidence type="ECO:0000256" key="3">
    <source>
        <dbReference type="ARBA" id="ARBA00022838"/>
    </source>
</evidence>
<keyword evidence="2" id="KW-0158">Chromosome</keyword>
<dbReference type="Gene3D" id="1.10.510.10">
    <property type="entry name" value="Transferase(Phosphotransferase) domain 1"/>
    <property type="match status" value="1"/>
</dbReference>
<dbReference type="GO" id="GO:0005524">
    <property type="term" value="F:ATP binding"/>
    <property type="evidence" value="ECO:0007669"/>
    <property type="project" value="InterPro"/>
</dbReference>
<feature type="domain" description="Protein kinase" evidence="6">
    <location>
        <begin position="675"/>
        <end position="1054"/>
    </location>
</feature>
<feature type="region of interest" description="Disordered" evidence="5">
    <location>
        <begin position="286"/>
        <end position="337"/>
    </location>
</feature>
<proteinExistence type="evidence at transcript level"/>
<dbReference type="SMART" id="SM00777">
    <property type="entry name" value="Mad3_BUB1_I"/>
    <property type="match status" value="1"/>
</dbReference>
<dbReference type="PROSITE" id="PS51489">
    <property type="entry name" value="BUB1_N"/>
    <property type="match status" value="1"/>
</dbReference>
<evidence type="ECO:0000256" key="4">
    <source>
        <dbReference type="ARBA" id="ARBA00023328"/>
    </source>
</evidence>
<organism evidence="8">
    <name type="scientific">Xenopus laevis</name>
    <name type="common">African clawed frog</name>
    <dbReference type="NCBI Taxonomy" id="8355"/>
    <lineage>
        <taxon>Eukaryota</taxon>
        <taxon>Metazoa</taxon>
        <taxon>Chordata</taxon>
        <taxon>Craniata</taxon>
        <taxon>Vertebrata</taxon>
        <taxon>Euteleostomi</taxon>
        <taxon>Amphibia</taxon>
        <taxon>Batrachia</taxon>
        <taxon>Anura</taxon>
        <taxon>Pipoidea</taxon>
        <taxon>Pipidae</taxon>
        <taxon>Xenopodinae</taxon>
        <taxon>Xenopus</taxon>
        <taxon>Xenopus</taxon>
    </lineage>
</organism>